<gene>
    <name evidence="1" type="ORF">J1N35_014617</name>
</gene>
<name>A0A9D3VWV3_9ROSI</name>
<dbReference type="Proteomes" id="UP000828251">
    <property type="component" value="Unassembled WGS sequence"/>
</dbReference>
<comment type="caution">
    <text evidence="1">The sequence shown here is derived from an EMBL/GenBank/DDBJ whole genome shotgun (WGS) entry which is preliminary data.</text>
</comment>
<dbReference type="AlphaFoldDB" id="A0A9D3VWV3"/>
<feature type="non-terminal residue" evidence="1">
    <location>
        <position position="1"/>
    </location>
</feature>
<accession>A0A9D3VWV3</accession>
<proteinExistence type="predicted"/>
<organism evidence="1 2">
    <name type="scientific">Gossypium stocksii</name>
    <dbReference type="NCBI Taxonomy" id="47602"/>
    <lineage>
        <taxon>Eukaryota</taxon>
        <taxon>Viridiplantae</taxon>
        <taxon>Streptophyta</taxon>
        <taxon>Embryophyta</taxon>
        <taxon>Tracheophyta</taxon>
        <taxon>Spermatophyta</taxon>
        <taxon>Magnoliopsida</taxon>
        <taxon>eudicotyledons</taxon>
        <taxon>Gunneridae</taxon>
        <taxon>Pentapetalae</taxon>
        <taxon>rosids</taxon>
        <taxon>malvids</taxon>
        <taxon>Malvales</taxon>
        <taxon>Malvaceae</taxon>
        <taxon>Malvoideae</taxon>
        <taxon>Gossypium</taxon>
    </lineage>
</organism>
<reference evidence="1 2" key="1">
    <citation type="journal article" date="2021" name="Plant Biotechnol. J.">
        <title>Multi-omics assisted identification of the key and species-specific regulatory components of drought-tolerant mechanisms in Gossypium stocksii.</title>
        <authorList>
            <person name="Yu D."/>
            <person name="Ke L."/>
            <person name="Zhang D."/>
            <person name="Wu Y."/>
            <person name="Sun Y."/>
            <person name="Mei J."/>
            <person name="Sun J."/>
            <person name="Sun Y."/>
        </authorList>
    </citation>
    <scope>NUCLEOTIDE SEQUENCE [LARGE SCALE GENOMIC DNA]</scope>
    <source>
        <strain evidence="2">cv. E1</strain>
        <tissue evidence="1">Leaf</tissue>
    </source>
</reference>
<dbReference type="EMBL" id="JAIQCV010000005">
    <property type="protein sequence ID" value="KAH1097696.1"/>
    <property type="molecule type" value="Genomic_DNA"/>
</dbReference>
<keyword evidence="2" id="KW-1185">Reference proteome</keyword>
<evidence type="ECO:0000313" key="2">
    <source>
        <dbReference type="Proteomes" id="UP000828251"/>
    </source>
</evidence>
<evidence type="ECO:0000313" key="1">
    <source>
        <dbReference type="EMBL" id="KAH1097696.1"/>
    </source>
</evidence>
<sequence>DAPFIGYIEAISSVVEKHGWGISCLHPNGVFLKVLKEFYAHITSPDNAFIYVRGASILFDEESINAQYGLSLSKGPNEHADYVKTMS</sequence>
<protein>
    <submittedName>
        <fullName evidence="1">Uncharacterized protein</fullName>
    </submittedName>
</protein>
<dbReference type="OrthoDB" id="1435214at2759"/>